<organism evidence="1 2">
    <name type="scientific">Dictyostelium firmibasis</name>
    <dbReference type="NCBI Taxonomy" id="79012"/>
    <lineage>
        <taxon>Eukaryota</taxon>
        <taxon>Amoebozoa</taxon>
        <taxon>Evosea</taxon>
        <taxon>Eumycetozoa</taxon>
        <taxon>Dictyostelia</taxon>
        <taxon>Dictyosteliales</taxon>
        <taxon>Dictyosteliaceae</taxon>
        <taxon>Dictyostelium</taxon>
    </lineage>
</organism>
<keyword evidence="2" id="KW-1185">Reference proteome</keyword>
<protein>
    <submittedName>
        <fullName evidence="1">Uncharacterized protein</fullName>
    </submittedName>
</protein>
<gene>
    <name evidence="1" type="ORF">RB653_007014</name>
</gene>
<dbReference type="EMBL" id="JAVFKY010000005">
    <property type="protein sequence ID" value="KAK5575880.1"/>
    <property type="molecule type" value="Genomic_DNA"/>
</dbReference>
<dbReference type="Proteomes" id="UP001344447">
    <property type="component" value="Unassembled WGS sequence"/>
</dbReference>
<sequence length="69" mass="7616">MAIFASLKSICNFNKSNIDNKSNIFNSNNFNSNNGINTLSRLPPGYFDSTSFPTKGYVLQYPDGIPTTC</sequence>
<name>A0AAN7U0I2_9MYCE</name>
<dbReference type="AlphaFoldDB" id="A0AAN7U0I2"/>
<evidence type="ECO:0000313" key="1">
    <source>
        <dbReference type="EMBL" id="KAK5575880.1"/>
    </source>
</evidence>
<accession>A0AAN7U0I2</accession>
<proteinExistence type="predicted"/>
<reference evidence="1 2" key="1">
    <citation type="submission" date="2023-11" db="EMBL/GenBank/DDBJ databases">
        <title>Dfirmibasis_genome.</title>
        <authorList>
            <person name="Edelbroek B."/>
            <person name="Kjellin J."/>
            <person name="Jerlstrom-Hultqvist J."/>
            <person name="Soderbom F."/>
        </authorList>
    </citation>
    <scope>NUCLEOTIDE SEQUENCE [LARGE SCALE GENOMIC DNA]</scope>
    <source>
        <strain evidence="1 2">TNS-C-14</strain>
    </source>
</reference>
<comment type="caution">
    <text evidence="1">The sequence shown here is derived from an EMBL/GenBank/DDBJ whole genome shotgun (WGS) entry which is preliminary data.</text>
</comment>
<evidence type="ECO:0000313" key="2">
    <source>
        <dbReference type="Proteomes" id="UP001344447"/>
    </source>
</evidence>